<keyword evidence="2" id="KW-0812">Transmembrane</keyword>
<accession>A0AAD9N693</accession>
<feature type="transmembrane region" description="Helical" evidence="2">
    <location>
        <begin position="99"/>
        <end position="118"/>
    </location>
</feature>
<feature type="compositionally biased region" description="Low complexity" evidence="1">
    <location>
        <begin position="135"/>
        <end position="151"/>
    </location>
</feature>
<evidence type="ECO:0000256" key="2">
    <source>
        <dbReference type="SAM" id="Phobius"/>
    </source>
</evidence>
<evidence type="ECO:0000313" key="4">
    <source>
        <dbReference type="Proteomes" id="UP001208570"/>
    </source>
</evidence>
<keyword evidence="4" id="KW-1185">Reference proteome</keyword>
<feature type="region of interest" description="Disordered" evidence="1">
    <location>
        <begin position="128"/>
        <end position="212"/>
    </location>
</feature>
<dbReference type="Proteomes" id="UP001208570">
    <property type="component" value="Unassembled WGS sequence"/>
</dbReference>
<keyword evidence="2" id="KW-0472">Membrane</keyword>
<sequence>MFHEGMEGIYVRLKTSCIGRYVYKQSNGDNYLFYNNISGLWQGWMVGRIKCTESDGIRVETGSYYPENVKEAWQEWYFEHWYYSNLLELKCDRVNSTTLIGVTVLGLLILLIVAFTAMRCRAMMQRRRMAPQPVPRTQVSTVTSTTGTGPRLHNNAQHQPPYPGLRSPRPLRPHGPLRAPGAHLPPPPMRPGFGHGPMMPSGYGPNPRMPQYNPHPMAPPPYFGYNGPLAPGYPDAIGPPPPYKPPSGNYPDNDLGYPPSDGALIVQPRYPDQVEQQQQQLQSQQQEQQQQQVPLQQEQQSYHQQRVSEEQKQTVKGDDPDDSSRVRSVQSMTHGHGAVVENQVTADVAD</sequence>
<comment type="caution">
    <text evidence="3">The sequence shown here is derived from an EMBL/GenBank/DDBJ whole genome shotgun (WGS) entry which is preliminary data.</text>
</comment>
<evidence type="ECO:0000313" key="3">
    <source>
        <dbReference type="EMBL" id="KAK2158647.1"/>
    </source>
</evidence>
<name>A0AAD9N693_9ANNE</name>
<protein>
    <submittedName>
        <fullName evidence="3">Uncharacterized protein</fullName>
    </submittedName>
</protein>
<feature type="region of interest" description="Disordered" evidence="1">
    <location>
        <begin position="233"/>
        <end position="350"/>
    </location>
</feature>
<feature type="compositionally biased region" description="Low complexity" evidence="1">
    <location>
        <begin position="273"/>
        <end position="301"/>
    </location>
</feature>
<dbReference type="EMBL" id="JAODUP010000166">
    <property type="protein sequence ID" value="KAK2158647.1"/>
    <property type="molecule type" value="Genomic_DNA"/>
</dbReference>
<gene>
    <name evidence="3" type="ORF">LSH36_166g04066</name>
</gene>
<reference evidence="3" key="1">
    <citation type="journal article" date="2023" name="Mol. Biol. Evol.">
        <title>Third-Generation Sequencing Reveals the Adaptive Role of the Epigenome in Three Deep-Sea Polychaetes.</title>
        <authorList>
            <person name="Perez M."/>
            <person name="Aroh O."/>
            <person name="Sun Y."/>
            <person name="Lan Y."/>
            <person name="Juniper S.K."/>
            <person name="Young C.R."/>
            <person name="Angers B."/>
            <person name="Qian P.Y."/>
        </authorList>
    </citation>
    <scope>NUCLEOTIDE SEQUENCE</scope>
    <source>
        <strain evidence="3">P08H-3</strain>
    </source>
</reference>
<proteinExistence type="predicted"/>
<keyword evidence="2" id="KW-1133">Transmembrane helix</keyword>
<evidence type="ECO:0000256" key="1">
    <source>
        <dbReference type="SAM" id="MobiDB-lite"/>
    </source>
</evidence>
<dbReference type="AlphaFoldDB" id="A0AAD9N693"/>
<feature type="compositionally biased region" description="Basic and acidic residues" evidence="1">
    <location>
        <begin position="306"/>
        <end position="325"/>
    </location>
</feature>
<organism evidence="3 4">
    <name type="scientific">Paralvinella palmiformis</name>
    <dbReference type="NCBI Taxonomy" id="53620"/>
    <lineage>
        <taxon>Eukaryota</taxon>
        <taxon>Metazoa</taxon>
        <taxon>Spiralia</taxon>
        <taxon>Lophotrochozoa</taxon>
        <taxon>Annelida</taxon>
        <taxon>Polychaeta</taxon>
        <taxon>Sedentaria</taxon>
        <taxon>Canalipalpata</taxon>
        <taxon>Terebellida</taxon>
        <taxon>Terebelliformia</taxon>
        <taxon>Alvinellidae</taxon>
        <taxon>Paralvinella</taxon>
    </lineage>
</organism>